<organism evidence="3 4">
    <name type="scientific">Companilactobacillus mishanensis</name>
    <dbReference type="NCBI Taxonomy" id="2486008"/>
    <lineage>
        <taxon>Bacteria</taxon>
        <taxon>Bacillati</taxon>
        <taxon>Bacillota</taxon>
        <taxon>Bacilli</taxon>
        <taxon>Lactobacillales</taxon>
        <taxon>Lactobacillaceae</taxon>
        <taxon>Companilactobacillus</taxon>
    </lineage>
</organism>
<evidence type="ECO:0000313" key="3">
    <source>
        <dbReference type="EMBL" id="MQS52182.1"/>
    </source>
</evidence>
<evidence type="ECO:0000313" key="4">
    <source>
        <dbReference type="Proteomes" id="UP000380386"/>
    </source>
</evidence>
<reference evidence="3 4" key="1">
    <citation type="journal article" date="2019" name="Syst. Appl. Microbiol.">
        <title>Polyphasic characterization of two novel Lactobacillus spp. isolated from blown salami packages: Description of Lactobacillus halodurans sp. nov. and Lactobacillus salsicarnum sp. nov.</title>
        <authorList>
            <person name="Schuster J.A."/>
            <person name="Klingl A."/>
            <person name="Vogel R.F."/>
            <person name="Ehrmann M.A."/>
        </authorList>
    </citation>
    <scope>NUCLEOTIDE SEQUENCE [LARGE SCALE GENOMIC DNA]</scope>
    <source>
        <strain evidence="3 4">TMW 1.2118</strain>
    </source>
</reference>
<gene>
    <name evidence="3" type="ORF">FHL02_04010</name>
</gene>
<feature type="transmembrane region" description="Helical" evidence="2">
    <location>
        <begin position="6"/>
        <end position="26"/>
    </location>
</feature>
<evidence type="ECO:0000256" key="2">
    <source>
        <dbReference type="SAM" id="Phobius"/>
    </source>
</evidence>
<accession>A0A5P0ZGQ9</accession>
<dbReference type="OrthoDB" id="2297035at2"/>
<keyword evidence="2" id="KW-1133">Transmembrane helix</keyword>
<dbReference type="RefSeq" id="WP_153382585.1">
    <property type="nucleotide sequence ID" value="NZ_VDFM01000003.1"/>
</dbReference>
<comment type="caution">
    <text evidence="3">The sequence shown here is derived from an EMBL/GenBank/DDBJ whole genome shotgun (WGS) entry which is preliminary data.</text>
</comment>
<keyword evidence="2" id="KW-0812">Transmembrane</keyword>
<keyword evidence="2" id="KW-0472">Membrane</keyword>
<keyword evidence="1" id="KW-0175">Coiled coil</keyword>
<proteinExistence type="predicted"/>
<evidence type="ECO:0000256" key="1">
    <source>
        <dbReference type="SAM" id="Coils"/>
    </source>
</evidence>
<dbReference type="EMBL" id="VDFM01000003">
    <property type="protein sequence ID" value="MQS52182.1"/>
    <property type="molecule type" value="Genomic_DNA"/>
</dbReference>
<feature type="coiled-coil region" evidence="1">
    <location>
        <begin position="42"/>
        <end position="90"/>
    </location>
</feature>
<dbReference type="AlphaFoldDB" id="A0A5P0ZGQ9"/>
<sequence length="96" mass="10802">MNDTFLALLSAVGGGAITGLTGVWGLHVKNRGSNEQVYAEHTDELFDRLDKITSERDDLKEQVIKLTAKVNEQTKVIDQLNKQMGELNIKFDRLEE</sequence>
<name>A0A5P0ZGQ9_9LACO</name>
<protein>
    <submittedName>
        <fullName evidence="3">DUF3450 domain-containing protein</fullName>
    </submittedName>
</protein>
<dbReference type="Proteomes" id="UP000380386">
    <property type="component" value="Unassembled WGS sequence"/>
</dbReference>